<name>A0AA41R122_9BACT</name>
<feature type="domain" description="DUF4382" evidence="1">
    <location>
        <begin position="40"/>
        <end position="201"/>
    </location>
</feature>
<proteinExistence type="predicted"/>
<dbReference type="Proteomes" id="UP001165427">
    <property type="component" value="Unassembled WGS sequence"/>
</dbReference>
<dbReference type="PROSITE" id="PS51257">
    <property type="entry name" value="PROKAR_LIPOPROTEIN"/>
    <property type="match status" value="1"/>
</dbReference>
<dbReference type="InterPro" id="IPR025491">
    <property type="entry name" value="DUF4382"/>
</dbReference>
<dbReference type="Gene3D" id="2.60.40.1120">
    <property type="entry name" value="Carboxypeptidase-like, regulatory domain"/>
    <property type="match status" value="1"/>
</dbReference>
<evidence type="ECO:0000259" key="1">
    <source>
        <dbReference type="Pfam" id="PF14321"/>
    </source>
</evidence>
<evidence type="ECO:0000313" key="2">
    <source>
        <dbReference type="EMBL" id="MCJ8500034.1"/>
    </source>
</evidence>
<dbReference type="InterPro" id="IPR013784">
    <property type="entry name" value="Carb-bd-like_fold"/>
</dbReference>
<dbReference type="GO" id="GO:0030246">
    <property type="term" value="F:carbohydrate binding"/>
    <property type="evidence" value="ECO:0007669"/>
    <property type="project" value="InterPro"/>
</dbReference>
<dbReference type="EMBL" id="JALJRB010000004">
    <property type="protein sequence ID" value="MCJ8500034.1"/>
    <property type="molecule type" value="Genomic_DNA"/>
</dbReference>
<reference evidence="2" key="1">
    <citation type="submission" date="2022-04" db="EMBL/GenBank/DDBJ databases">
        <title>Desulfatitalea alkaliphila sp. nov., a novel anaerobic sulfate-reducing bacterium isolated from terrestrial mud volcano, Taman Peninsula, Russia.</title>
        <authorList>
            <person name="Khomyakova M.A."/>
            <person name="Merkel A.Y."/>
            <person name="Slobodkin A.I."/>
        </authorList>
    </citation>
    <scope>NUCLEOTIDE SEQUENCE</scope>
    <source>
        <strain evidence="2">M08but</strain>
    </source>
</reference>
<sequence>MRHKKNILPALLLSFMAIILFGCGGGGDSGSASASSDGGSGTLSLHLTDATTLDYRAVYVTIDRVDVHMGENNLNGGTDTWKTVATPAATYNLLELVNGVTQKLGLSELESGHYTQMRLILGDTPDGGMNILGQPHPSANYLIMADTNDTPELETPSAQKTGIKLVRPFTIKDSQLTRLFLDFDASRSIVNAGNSKWLLKPTIKVLDTIEMGIIEGLVVDDNGDALGNALVSSQISDLTSLFPSREVLIEAASPTDDGASSDGDGLSRGEFSILVQPGTYNIVAGKPGYTTAVQCSIIVSAGEVVLIEDLSLNALEENGANAYATLTVEVDLQTAAYAAISIRSEACGAKVEVTADRISDGGVSEFLLPAGDYDIVAWDPDSQLELYQDTVVLDAGAVTSVSIEQ</sequence>
<evidence type="ECO:0000313" key="3">
    <source>
        <dbReference type="Proteomes" id="UP001165427"/>
    </source>
</evidence>
<gene>
    <name evidence="2" type="ORF">MRX98_05570</name>
</gene>
<dbReference type="AlphaFoldDB" id="A0AA41R122"/>
<protein>
    <submittedName>
        <fullName evidence="2">DUF4382 domain-containing protein</fullName>
    </submittedName>
</protein>
<comment type="caution">
    <text evidence="2">The sequence shown here is derived from an EMBL/GenBank/DDBJ whole genome shotgun (WGS) entry which is preliminary data.</text>
</comment>
<organism evidence="2 3">
    <name type="scientific">Desulfatitalea alkaliphila</name>
    <dbReference type="NCBI Taxonomy" id="2929485"/>
    <lineage>
        <taxon>Bacteria</taxon>
        <taxon>Pseudomonadati</taxon>
        <taxon>Thermodesulfobacteriota</taxon>
        <taxon>Desulfobacteria</taxon>
        <taxon>Desulfobacterales</taxon>
        <taxon>Desulfosarcinaceae</taxon>
        <taxon>Desulfatitalea</taxon>
    </lineage>
</organism>
<dbReference type="RefSeq" id="WP_246903770.1">
    <property type="nucleotide sequence ID" value="NZ_JALJRB010000004.1"/>
</dbReference>
<accession>A0AA41R122</accession>
<dbReference type="Pfam" id="PF14321">
    <property type="entry name" value="DUF4382"/>
    <property type="match status" value="1"/>
</dbReference>
<keyword evidence="3" id="KW-1185">Reference proteome</keyword>
<dbReference type="SUPFAM" id="SSF49452">
    <property type="entry name" value="Starch-binding domain-like"/>
    <property type="match status" value="1"/>
</dbReference>